<dbReference type="PANTHER" id="PTHR18952">
    <property type="entry name" value="CARBONIC ANHYDRASE"/>
    <property type="match status" value="1"/>
</dbReference>
<evidence type="ECO:0000259" key="8">
    <source>
        <dbReference type="PROSITE" id="PS51144"/>
    </source>
</evidence>
<dbReference type="GO" id="GO:0004089">
    <property type="term" value="F:carbonate dehydratase activity"/>
    <property type="evidence" value="ECO:0007669"/>
    <property type="project" value="UniProtKB-EC"/>
</dbReference>
<reference evidence="9" key="1">
    <citation type="journal article" date="2020" name="bioRxiv">
        <title>Comparative genomics of Chlamydomonas.</title>
        <authorList>
            <person name="Craig R.J."/>
            <person name="Hasan A.R."/>
            <person name="Ness R.W."/>
            <person name="Keightley P.D."/>
        </authorList>
    </citation>
    <scope>NUCLEOTIDE SEQUENCE</scope>
    <source>
        <strain evidence="9">CCAP 11/70</strain>
    </source>
</reference>
<protein>
    <recommendedName>
        <fullName evidence="2">carbonic anhydrase</fullName>
        <ecNumber evidence="2">4.2.1.1</ecNumber>
    </recommendedName>
</protein>
<keyword evidence="7" id="KW-0732">Signal</keyword>
<gene>
    <name evidence="9" type="ORF">HYH03_012900</name>
</gene>
<keyword evidence="4" id="KW-0862">Zinc</keyword>
<dbReference type="EMBL" id="JAEHOE010000082">
    <property type="protein sequence ID" value="KAG2488581.1"/>
    <property type="molecule type" value="Genomic_DNA"/>
</dbReference>
<name>A0A835XR51_9CHLO</name>
<evidence type="ECO:0000313" key="9">
    <source>
        <dbReference type="EMBL" id="KAG2488581.1"/>
    </source>
</evidence>
<evidence type="ECO:0000256" key="2">
    <source>
        <dbReference type="ARBA" id="ARBA00012925"/>
    </source>
</evidence>
<dbReference type="PROSITE" id="PS51144">
    <property type="entry name" value="ALPHA_CA_2"/>
    <property type="match status" value="1"/>
</dbReference>
<keyword evidence="5" id="KW-0456">Lyase</keyword>
<dbReference type="AlphaFoldDB" id="A0A835XR51"/>
<proteinExistence type="inferred from homology"/>
<dbReference type="InterPro" id="IPR023561">
    <property type="entry name" value="Carbonic_anhydrase_a-class"/>
</dbReference>
<evidence type="ECO:0000256" key="3">
    <source>
        <dbReference type="ARBA" id="ARBA00022723"/>
    </source>
</evidence>
<dbReference type="Pfam" id="PF00194">
    <property type="entry name" value="Carb_anhydrase"/>
    <property type="match status" value="1"/>
</dbReference>
<dbReference type="InterPro" id="IPR041891">
    <property type="entry name" value="Alpha_CA_prokaryot-like"/>
</dbReference>
<feature type="signal peptide" evidence="7">
    <location>
        <begin position="1"/>
        <end position="19"/>
    </location>
</feature>
<evidence type="ECO:0000256" key="5">
    <source>
        <dbReference type="ARBA" id="ARBA00023239"/>
    </source>
</evidence>
<evidence type="ECO:0000313" key="10">
    <source>
        <dbReference type="Proteomes" id="UP000612055"/>
    </source>
</evidence>
<dbReference type="InterPro" id="IPR001148">
    <property type="entry name" value="CA_dom"/>
</dbReference>
<comment type="catalytic activity">
    <reaction evidence="6">
        <text>hydrogencarbonate + H(+) = CO2 + H2O</text>
        <dbReference type="Rhea" id="RHEA:10748"/>
        <dbReference type="ChEBI" id="CHEBI:15377"/>
        <dbReference type="ChEBI" id="CHEBI:15378"/>
        <dbReference type="ChEBI" id="CHEBI:16526"/>
        <dbReference type="ChEBI" id="CHEBI:17544"/>
        <dbReference type="EC" id="4.2.1.1"/>
    </reaction>
</comment>
<comment type="caution">
    <text evidence="9">The sequence shown here is derived from an EMBL/GenBank/DDBJ whole genome shotgun (WGS) entry which is preliminary data.</text>
</comment>
<feature type="chain" id="PRO_5032683556" description="carbonic anhydrase" evidence="7">
    <location>
        <begin position="20"/>
        <end position="328"/>
    </location>
</feature>
<dbReference type="OrthoDB" id="545904at2759"/>
<dbReference type="GO" id="GO:0008270">
    <property type="term" value="F:zinc ion binding"/>
    <property type="evidence" value="ECO:0007669"/>
    <property type="project" value="InterPro"/>
</dbReference>
<dbReference type="Gene3D" id="3.10.200.10">
    <property type="entry name" value="Alpha carbonic anhydrase"/>
    <property type="match status" value="1"/>
</dbReference>
<sequence>MASTPLLLLLCLGVLGIQGCVFKEGVDATGKPWVCMSGTRQSPINVPWSGVLDHKGSHVQPQHQTHWHYSDLVSNGSNVEVINNGHTIQIEWLYAYDSNVQIAVPVNPNENTTSIPFWSCAPMTRPSKYYPLEMHIVHRVYDLPSCSAGCLTVTGILFNLVAGSDNPLLSAIWDNMPMREGQINYLPEGAAIRLEKFFPAPEDREYVAYSGSLTTPPCSEGLLWQVITKPQPISPKQWNQYRRAIGLKNCTDAAHETPASEEPHHDHHHRLHRHLLEETAPAEHHTDPNAYTCEVIAYGENYRNTQPTNRRKVKLALSKSYLDSRNKH</sequence>
<dbReference type="PANTHER" id="PTHR18952:SF265">
    <property type="entry name" value="CARBONIC ANHYDRASE"/>
    <property type="match status" value="1"/>
</dbReference>
<accession>A0A835XR51</accession>
<keyword evidence="3" id="KW-0479">Metal-binding</keyword>
<evidence type="ECO:0000256" key="7">
    <source>
        <dbReference type="SAM" id="SignalP"/>
    </source>
</evidence>
<dbReference type="CDD" id="cd03124">
    <property type="entry name" value="alpha_CA_prokaryotic_like"/>
    <property type="match status" value="1"/>
</dbReference>
<dbReference type="EC" id="4.2.1.1" evidence="2"/>
<comment type="similarity">
    <text evidence="1">Belongs to the alpha-carbonic anhydrase family.</text>
</comment>
<evidence type="ECO:0000256" key="4">
    <source>
        <dbReference type="ARBA" id="ARBA00022833"/>
    </source>
</evidence>
<evidence type="ECO:0000256" key="1">
    <source>
        <dbReference type="ARBA" id="ARBA00010718"/>
    </source>
</evidence>
<dbReference type="Proteomes" id="UP000612055">
    <property type="component" value="Unassembled WGS sequence"/>
</dbReference>
<evidence type="ECO:0000256" key="6">
    <source>
        <dbReference type="ARBA" id="ARBA00048348"/>
    </source>
</evidence>
<feature type="domain" description="Alpha-carbonic anhydrase" evidence="8">
    <location>
        <begin position="18"/>
        <end position="280"/>
    </location>
</feature>
<keyword evidence="10" id="KW-1185">Reference proteome</keyword>
<dbReference type="InterPro" id="IPR036398">
    <property type="entry name" value="CA_dom_sf"/>
</dbReference>
<organism evidence="9 10">
    <name type="scientific">Edaphochlamys debaryana</name>
    <dbReference type="NCBI Taxonomy" id="47281"/>
    <lineage>
        <taxon>Eukaryota</taxon>
        <taxon>Viridiplantae</taxon>
        <taxon>Chlorophyta</taxon>
        <taxon>core chlorophytes</taxon>
        <taxon>Chlorophyceae</taxon>
        <taxon>CS clade</taxon>
        <taxon>Chlamydomonadales</taxon>
        <taxon>Chlamydomonadales incertae sedis</taxon>
        <taxon>Edaphochlamys</taxon>
    </lineage>
</organism>
<dbReference type="SUPFAM" id="SSF51069">
    <property type="entry name" value="Carbonic anhydrase"/>
    <property type="match status" value="1"/>
</dbReference>
<dbReference type="SMART" id="SM01057">
    <property type="entry name" value="Carb_anhydrase"/>
    <property type="match status" value="1"/>
</dbReference>